<dbReference type="EMBL" id="MU866386">
    <property type="protein sequence ID" value="KAK4172878.1"/>
    <property type="molecule type" value="Genomic_DNA"/>
</dbReference>
<dbReference type="GO" id="GO:0016616">
    <property type="term" value="F:oxidoreductase activity, acting on the CH-OH group of donors, NAD or NADP as acceptor"/>
    <property type="evidence" value="ECO:0007669"/>
    <property type="project" value="TreeGrafter"/>
</dbReference>
<dbReference type="InterPro" id="IPR036291">
    <property type="entry name" value="NAD(P)-bd_dom_sf"/>
</dbReference>
<protein>
    <recommendedName>
        <fullName evidence="4">NAD(P)-binding protein</fullName>
    </recommendedName>
</protein>
<proteinExistence type="predicted"/>
<evidence type="ECO:0008006" key="4">
    <source>
        <dbReference type="Google" id="ProtNLM"/>
    </source>
</evidence>
<evidence type="ECO:0000256" key="1">
    <source>
        <dbReference type="ARBA" id="ARBA00022857"/>
    </source>
</evidence>
<organism evidence="2 3">
    <name type="scientific">Triangularia setosa</name>
    <dbReference type="NCBI Taxonomy" id="2587417"/>
    <lineage>
        <taxon>Eukaryota</taxon>
        <taxon>Fungi</taxon>
        <taxon>Dikarya</taxon>
        <taxon>Ascomycota</taxon>
        <taxon>Pezizomycotina</taxon>
        <taxon>Sordariomycetes</taxon>
        <taxon>Sordariomycetidae</taxon>
        <taxon>Sordariales</taxon>
        <taxon>Podosporaceae</taxon>
        <taxon>Triangularia</taxon>
    </lineage>
</organism>
<evidence type="ECO:0000313" key="3">
    <source>
        <dbReference type="Proteomes" id="UP001302321"/>
    </source>
</evidence>
<keyword evidence="1" id="KW-0521">NADP</keyword>
<dbReference type="Pfam" id="PF00106">
    <property type="entry name" value="adh_short"/>
    <property type="match status" value="1"/>
</dbReference>
<dbReference type="InterPro" id="IPR002347">
    <property type="entry name" value="SDR_fam"/>
</dbReference>
<reference evidence="2" key="2">
    <citation type="submission" date="2023-05" db="EMBL/GenBank/DDBJ databases">
        <authorList>
            <consortium name="Lawrence Berkeley National Laboratory"/>
            <person name="Steindorff A."/>
            <person name="Hensen N."/>
            <person name="Bonometti L."/>
            <person name="Westerberg I."/>
            <person name="Brannstrom I.O."/>
            <person name="Guillou S."/>
            <person name="Cros-Aarteil S."/>
            <person name="Calhoun S."/>
            <person name="Haridas S."/>
            <person name="Kuo A."/>
            <person name="Mondo S."/>
            <person name="Pangilinan J."/>
            <person name="Riley R."/>
            <person name="Labutti K."/>
            <person name="Andreopoulos B."/>
            <person name="Lipzen A."/>
            <person name="Chen C."/>
            <person name="Yanf M."/>
            <person name="Daum C."/>
            <person name="Ng V."/>
            <person name="Clum A."/>
            <person name="Ohm R."/>
            <person name="Martin F."/>
            <person name="Silar P."/>
            <person name="Natvig D."/>
            <person name="Lalanne C."/>
            <person name="Gautier V."/>
            <person name="Ament-Velasquez S.L."/>
            <person name="Kruys A."/>
            <person name="Hutchinson M.I."/>
            <person name="Powell A.J."/>
            <person name="Barry K."/>
            <person name="Miller A.N."/>
            <person name="Grigoriev I.V."/>
            <person name="Debuchy R."/>
            <person name="Gladieux P."/>
            <person name="Thoren M.H."/>
            <person name="Johannesson H."/>
        </authorList>
    </citation>
    <scope>NUCLEOTIDE SEQUENCE</scope>
    <source>
        <strain evidence="2">CBS 892.96</strain>
    </source>
</reference>
<keyword evidence="3" id="KW-1185">Reference proteome</keyword>
<dbReference type="SUPFAM" id="SSF51735">
    <property type="entry name" value="NAD(P)-binding Rossmann-fold domains"/>
    <property type="match status" value="1"/>
</dbReference>
<dbReference type="InterPro" id="IPR020904">
    <property type="entry name" value="Sc_DH/Rdtase_CS"/>
</dbReference>
<sequence>MPVYVITGTNRGIGLEFVRQLVQDHTNIVVASVRSHTSDVGDLRSVIEGLKNPNAIILDCDISSTNSINRFVVTLAKQKVLANQKVGFLIHNAALNLKPEMNSLNLEPDLVHQIITTNVLRPSLLTSALLTAKLLSSDVRIFHTSSGLGSMVVSLDHKPRQRAGYSVSKAGLNMLAVHQAGDIKAHLPNAVVVLVDPGWVKTGMENMLKILHGLEEANNGEYFQHSGRKVAW</sequence>
<reference evidence="2" key="1">
    <citation type="journal article" date="2023" name="Mol. Phylogenet. Evol.">
        <title>Genome-scale phylogeny and comparative genomics of the fungal order Sordariales.</title>
        <authorList>
            <person name="Hensen N."/>
            <person name="Bonometti L."/>
            <person name="Westerberg I."/>
            <person name="Brannstrom I.O."/>
            <person name="Guillou S."/>
            <person name="Cros-Aarteil S."/>
            <person name="Calhoun S."/>
            <person name="Haridas S."/>
            <person name="Kuo A."/>
            <person name="Mondo S."/>
            <person name="Pangilinan J."/>
            <person name="Riley R."/>
            <person name="LaButti K."/>
            <person name="Andreopoulos B."/>
            <person name="Lipzen A."/>
            <person name="Chen C."/>
            <person name="Yan M."/>
            <person name="Daum C."/>
            <person name="Ng V."/>
            <person name="Clum A."/>
            <person name="Steindorff A."/>
            <person name="Ohm R.A."/>
            <person name="Martin F."/>
            <person name="Silar P."/>
            <person name="Natvig D.O."/>
            <person name="Lalanne C."/>
            <person name="Gautier V."/>
            <person name="Ament-Velasquez S.L."/>
            <person name="Kruys A."/>
            <person name="Hutchinson M.I."/>
            <person name="Powell A.J."/>
            <person name="Barry K."/>
            <person name="Miller A.N."/>
            <person name="Grigoriev I.V."/>
            <person name="Debuchy R."/>
            <person name="Gladieux P."/>
            <person name="Hiltunen Thoren M."/>
            <person name="Johannesson H."/>
        </authorList>
    </citation>
    <scope>NUCLEOTIDE SEQUENCE</scope>
    <source>
        <strain evidence="2">CBS 892.96</strain>
    </source>
</reference>
<dbReference type="AlphaFoldDB" id="A0AAN6VZZ5"/>
<gene>
    <name evidence="2" type="ORF">QBC36DRAFT_349214</name>
</gene>
<comment type="caution">
    <text evidence="2">The sequence shown here is derived from an EMBL/GenBank/DDBJ whole genome shotgun (WGS) entry which is preliminary data.</text>
</comment>
<dbReference type="InterPro" id="IPR052184">
    <property type="entry name" value="SDR_enzymes"/>
</dbReference>
<accession>A0AAN6VZZ5</accession>
<dbReference type="Gene3D" id="3.40.50.720">
    <property type="entry name" value="NAD(P)-binding Rossmann-like Domain"/>
    <property type="match status" value="1"/>
</dbReference>
<dbReference type="Proteomes" id="UP001302321">
    <property type="component" value="Unassembled WGS sequence"/>
</dbReference>
<name>A0AAN6VZZ5_9PEZI</name>
<dbReference type="PANTHER" id="PTHR45458">
    <property type="entry name" value="SHORT-CHAIN DEHYDROGENASE/REDUCTASE SDR"/>
    <property type="match status" value="1"/>
</dbReference>
<evidence type="ECO:0000313" key="2">
    <source>
        <dbReference type="EMBL" id="KAK4172878.1"/>
    </source>
</evidence>
<dbReference type="PANTHER" id="PTHR45458:SF1">
    <property type="entry name" value="SHORT CHAIN DEHYDROGENASE"/>
    <property type="match status" value="1"/>
</dbReference>
<dbReference type="PRINTS" id="PR00081">
    <property type="entry name" value="GDHRDH"/>
</dbReference>
<dbReference type="PROSITE" id="PS00061">
    <property type="entry name" value="ADH_SHORT"/>
    <property type="match status" value="1"/>
</dbReference>